<evidence type="ECO:0000313" key="1">
    <source>
        <dbReference type="EMBL" id="CAG8626264.1"/>
    </source>
</evidence>
<feature type="non-terminal residue" evidence="1">
    <location>
        <position position="1"/>
    </location>
</feature>
<gene>
    <name evidence="1" type="ORF">ACOLOM_LOCUS7500</name>
</gene>
<accession>A0ACA9N401</accession>
<sequence>FRYLWAQVLYGISRRIEERDTRNDVFVSMAPQKRDNILHMREYQRKIRECGKNWIRDHYPSLQDVDETSSAENGLVELIWASQLGALHRIDPKCFVLSSEGTEYEDFTDRCLRLGDRLRDSMLRHKSPFYTMAFVGREDTATDVQTDGPTTAYPCHIRHIADQEVPELRLQLCSERTTPGQVKGCLQDMTSIASEDGGKSWEYALKRDCKTLLPQISVSQKGWRAWILRNLNDFVRICRALPVGFEHLEPSAWPVITMKFPNFQKGGFDKGLEGIGDSNSQEHWNEMIREVIRRADTVIGVVSLRNFYDKSWQKLPDIIRSCSSVEVAAVVMTMLDYGSPTEEELKRRKWLIKRAFWPPGIDTSWGSGGQVLACSSLYGPPLMRLKAMLEGGISPSWTQLWEPDLSNGSSLLYSEDGMDVFEAEPAEELKKRVQTLETELGLSQTINGLAALLSNPKPQILIYECKGIISLSKLINYDLRRMLAAVGKAEADVLFSPTDSANSNDLMELLDLWNQHASLFFHDIQDIAAKSSHNWAKKYEDSTNSVIEIALNELRSLEMEIPVTASSTLLSSHEFTERNNLKQYLDSYRENLQRVITHLDDVASKEFLQASHQAHLNRLSDLYSKIESKNPEAIGQWPSAVTGLKHPTIPLSEAALSETSSFVSEKRAKYTLNEAFSLLQERSLQFLDPGFHSQGRIARLSLISRSLLAAATTIPFLLSIPYWLVKTYVESYRLSIEGFRETSRKLAISHSSNLLKQLETDVVEYEIKETENAIKFISAKFSVPLDFDPNKSLPDLPTETIQLAVAANCDVLASLSAFDQILAAASRLT</sequence>
<reference evidence="1" key="1">
    <citation type="submission" date="2021-06" db="EMBL/GenBank/DDBJ databases">
        <authorList>
            <person name="Kallberg Y."/>
            <person name="Tangrot J."/>
            <person name="Rosling A."/>
        </authorList>
    </citation>
    <scope>NUCLEOTIDE SEQUENCE</scope>
    <source>
        <strain evidence="1">CL356</strain>
    </source>
</reference>
<proteinExistence type="predicted"/>
<comment type="caution">
    <text evidence="1">The sequence shown here is derived from an EMBL/GenBank/DDBJ whole genome shotgun (WGS) entry which is preliminary data.</text>
</comment>
<dbReference type="EMBL" id="CAJVPT010017409">
    <property type="protein sequence ID" value="CAG8626264.1"/>
    <property type="molecule type" value="Genomic_DNA"/>
</dbReference>
<keyword evidence="2" id="KW-1185">Reference proteome</keyword>
<evidence type="ECO:0000313" key="2">
    <source>
        <dbReference type="Proteomes" id="UP000789525"/>
    </source>
</evidence>
<protein>
    <submittedName>
        <fullName evidence="1">13630_t:CDS:1</fullName>
    </submittedName>
</protein>
<organism evidence="1 2">
    <name type="scientific">Acaulospora colombiana</name>
    <dbReference type="NCBI Taxonomy" id="27376"/>
    <lineage>
        <taxon>Eukaryota</taxon>
        <taxon>Fungi</taxon>
        <taxon>Fungi incertae sedis</taxon>
        <taxon>Mucoromycota</taxon>
        <taxon>Glomeromycotina</taxon>
        <taxon>Glomeromycetes</taxon>
        <taxon>Diversisporales</taxon>
        <taxon>Acaulosporaceae</taxon>
        <taxon>Acaulospora</taxon>
    </lineage>
</organism>
<dbReference type="Proteomes" id="UP000789525">
    <property type="component" value="Unassembled WGS sequence"/>
</dbReference>
<name>A0ACA9N401_9GLOM</name>